<dbReference type="Proteomes" id="UP000184050">
    <property type="component" value="Unassembled WGS sequence"/>
</dbReference>
<dbReference type="EMBL" id="FQZE01000031">
    <property type="protein sequence ID" value="SHJ79735.1"/>
    <property type="molecule type" value="Genomic_DNA"/>
</dbReference>
<organism evidence="2 3">
    <name type="scientific">Tangfeifania diversioriginum</name>
    <dbReference type="NCBI Taxonomy" id="1168035"/>
    <lineage>
        <taxon>Bacteria</taxon>
        <taxon>Pseudomonadati</taxon>
        <taxon>Bacteroidota</taxon>
        <taxon>Bacteroidia</taxon>
        <taxon>Marinilabiliales</taxon>
        <taxon>Prolixibacteraceae</taxon>
        <taxon>Tangfeifania</taxon>
    </lineage>
</organism>
<keyword evidence="3" id="KW-1185">Reference proteome</keyword>
<gene>
    <name evidence="2" type="ORF">SAMN05444280_1316</name>
</gene>
<reference evidence="2 3" key="1">
    <citation type="submission" date="2016-11" db="EMBL/GenBank/DDBJ databases">
        <authorList>
            <person name="Jaros S."/>
            <person name="Januszkiewicz K."/>
            <person name="Wedrychowicz H."/>
        </authorList>
    </citation>
    <scope>NUCLEOTIDE SEQUENCE [LARGE SCALE GENOMIC DNA]</scope>
    <source>
        <strain evidence="2 3">DSM 27063</strain>
    </source>
</reference>
<evidence type="ECO:0000256" key="1">
    <source>
        <dbReference type="SAM" id="Phobius"/>
    </source>
</evidence>
<keyword evidence="1" id="KW-1133">Transmembrane helix</keyword>
<evidence type="ECO:0000313" key="2">
    <source>
        <dbReference type="EMBL" id="SHJ79735.1"/>
    </source>
</evidence>
<dbReference type="STRING" id="1168035.SAMN05444280_1316"/>
<name>A0A1M6M8D8_9BACT</name>
<accession>A0A1M6M8D8</accession>
<feature type="transmembrane region" description="Helical" evidence="1">
    <location>
        <begin position="21"/>
        <end position="45"/>
    </location>
</feature>
<sequence>MKKFKKTNLQSLNKSNPCYYLPANFDVSYILLIVNKLLLILVTFFQGDLNKVLTINQKTKIK</sequence>
<keyword evidence="1" id="KW-0812">Transmembrane</keyword>
<proteinExistence type="predicted"/>
<protein>
    <submittedName>
        <fullName evidence="2">Uncharacterized protein</fullName>
    </submittedName>
</protein>
<keyword evidence="1" id="KW-0472">Membrane</keyword>
<dbReference type="AlphaFoldDB" id="A0A1M6M8D8"/>
<evidence type="ECO:0000313" key="3">
    <source>
        <dbReference type="Proteomes" id="UP000184050"/>
    </source>
</evidence>